<evidence type="ECO:0008006" key="3">
    <source>
        <dbReference type="Google" id="ProtNLM"/>
    </source>
</evidence>
<proteinExistence type="predicted"/>
<dbReference type="OrthoDB" id="2840473at2759"/>
<gene>
    <name evidence="1" type="ORF">AZE42_14083</name>
</gene>
<feature type="non-terminal residue" evidence="1">
    <location>
        <position position="118"/>
    </location>
</feature>
<dbReference type="AlphaFoldDB" id="A0A1J8QIE7"/>
<dbReference type="SUPFAM" id="SSF56219">
    <property type="entry name" value="DNase I-like"/>
    <property type="match status" value="1"/>
</dbReference>
<sequence>MSEHPLNNTASLRIWQQNLNTSHSAQASLLNNPNIADWDLITIQEPYLNSYRNTTANHHWSVYYPTQHLSHNHQRSRAVTLVKTSLNTNNCRQLPFPSSDVVVVQLSGPYGRCTIFNI</sequence>
<keyword evidence="2" id="KW-1185">Reference proteome</keyword>
<evidence type="ECO:0000313" key="2">
    <source>
        <dbReference type="Proteomes" id="UP000183567"/>
    </source>
</evidence>
<dbReference type="InterPro" id="IPR036691">
    <property type="entry name" value="Endo/exonu/phosph_ase_sf"/>
</dbReference>
<dbReference type="STRING" id="180088.A0A1J8QIE7"/>
<dbReference type="Proteomes" id="UP000183567">
    <property type="component" value="Unassembled WGS sequence"/>
</dbReference>
<evidence type="ECO:0000313" key="1">
    <source>
        <dbReference type="EMBL" id="OJA13176.1"/>
    </source>
</evidence>
<protein>
    <recommendedName>
        <fullName evidence="3">Endonuclease/exonuclease/phosphatase domain-containing protein</fullName>
    </recommendedName>
</protein>
<organism evidence="1 2">
    <name type="scientific">Rhizopogon vesiculosus</name>
    <dbReference type="NCBI Taxonomy" id="180088"/>
    <lineage>
        <taxon>Eukaryota</taxon>
        <taxon>Fungi</taxon>
        <taxon>Dikarya</taxon>
        <taxon>Basidiomycota</taxon>
        <taxon>Agaricomycotina</taxon>
        <taxon>Agaricomycetes</taxon>
        <taxon>Agaricomycetidae</taxon>
        <taxon>Boletales</taxon>
        <taxon>Suillineae</taxon>
        <taxon>Rhizopogonaceae</taxon>
        <taxon>Rhizopogon</taxon>
    </lineage>
</organism>
<dbReference type="Gene3D" id="3.60.10.10">
    <property type="entry name" value="Endonuclease/exonuclease/phosphatase"/>
    <property type="match status" value="1"/>
</dbReference>
<comment type="caution">
    <text evidence="1">The sequence shown here is derived from an EMBL/GenBank/DDBJ whole genome shotgun (WGS) entry which is preliminary data.</text>
</comment>
<dbReference type="EMBL" id="LVVM01004335">
    <property type="protein sequence ID" value="OJA13176.1"/>
    <property type="molecule type" value="Genomic_DNA"/>
</dbReference>
<name>A0A1J8QIE7_9AGAM</name>
<reference evidence="1 2" key="1">
    <citation type="submission" date="2016-03" db="EMBL/GenBank/DDBJ databases">
        <title>Comparative genomics of the ectomycorrhizal sister species Rhizopogon vinicolor and Rhizopogon vesiculosus (Basidiomycota: Boletales) reveals a divergence of the mating type B locus.</title>
        <authorList>
            <person name="Mujic A.B."/>
            <person name="Kuo A."/>
            <person name="Tritt A."/>
            <person name="Lipzen A."/>
            <person name="Chen C."/>
            <person name="Johnson J."/>
            <person name="Sharma A."/>
            <person name="Barry K."/>
            <person name="Grigoriev I.V."/>
            <person name="Spatafora J.W."/>
        </authorList>
    </citation>
    <scope>NUCLEOTIDE SEQUENCE [LARGE SCALE GENOMIC DNA]</scope>
    <source>
        <strain evidence="1 2">AM-OR11-056</strain>
    </source>
</reference>
<accession>A0A1J8QIE7</accession>